<sequence length="92" mass="10261">MKKNNRKTSSIRSWVTLMVAGGVPLYAASAYAAPVAGQTRGASDVLQSQQSQPNNVISNIYTQRTTRSQRSTRLNKKYGWPSTVTTCVRRRR</sequence>
<proteinExistence type="predicted"/>
<keyword evidence="1" id="KW-0732">Signal</keyword>
<evidence type="ECO:0000313" key="3">
    <source>
        <dbReference type="Proteomes" id="UP000595420"/>
    </source>
</evidence>
<reference evidence="2 3" key="1">
    <citation type="submission" date="2020-07" db="EMBL/GenBank/DDBJ databases">
        <title>Complete genome sequence analysis of Acidithiobacillus ferrivorans XJFY6S-08 reveals extreme environmental adaptation to alpine acid mine drainage.</title>
        <authorList>
            <person name="Yan L."/>
            <person name="Ni Y."/>
        </authorList>
    </citation>
    <scope>NUCLEOTIDE SEQUENCE [LARGE SCALE GENOMIC DNA]</scope>
    <source>
        <strain evidence="2 3">XJFY6S-08</strain>
    </source>
</reference>
<feature type="chain" id="PRO_5032431743" evidence="1">
    <location>
        <begin position="33"/>
        <end position="92"/>
    </location>
</feature>
<dbReference type="EMBL" id="CP059488">
    <property type="protein sequence ID" value="QQD71681.1"/>
    <property type="molecule type" value="Genomic_DNA"/>
</dbReference>
<dbReference type="RefSeq" id="WP_198659954.1">
    <property type="nucleotide sequence ID" value="NZ_CP059488.1"/>
</dbReference>
<accession>A0A7T5BFV3</accession>
<evidence type="ECO:0000256" key="1">
    <source>
        <dbReference type="SAM" id="SignalP"/>
    </source>
</evidence>
<feature type="signal peptide" evidence="1">
    <location>
        <begin position="1"/>
        <end position="32"/>
    </location>
</feature>
<protein>
    <submittedName>
        <fullName evidence="2">Uncharacterized protein</fullName>
    </submittedName>
</protein>
<evidence type="ECO:0000313" key="2">
    <source>
        <dbReference type="EMBL" id="QQD71681.1"/>
    </source>
</evidence>
<dbReference type="AlphaFoldDB" id="A0A7T5BFV3"/>
<organism evidence="2 3">
    <name type="scientific">Acidithiobacillus ferrivorans</name>
    <dbReference type="NCBI Taxonomy" id="160808"/>
    <lineage>
        <taxon>Bacteria</taxon>
        <taxon>Pseudomonadati</taxon>
        <taxon>Pseudomonadota</taxon>
        <taxon>Acidithiobacillia</taxon>
        <taxon>Acidithiobacillales</taxon>
        <taxon>Acidithiobacillaceae</taxon>
        <taxon>Acidithiobacillus</taxon>
    </lineage>
</organism>
<name>A0A7T5BFV3_9PROT</name>
<gene>
    <name evidence="2" type="ORF">H2515_09440</name>
</gene>
<dbReference type="Proteomes" id="UP000595420">
    <property type="component" value="Chromosome"/>
</dbReference>